<keyword evidence="7 11" id="KW-0808">Transferase</keyword>
<dbReference type="NCBIfam" id="TIGR01141">
    <property type="entry name" value="hisC"/>
    <property type="match status" value="1"/>
</dbReference>
<evidence type="ECO:0000256" key="7">
    <source>
        <dbReference type="ARBA" id="ARBA00022679"/>
    </source>
</evidence>
<dbReference type="CDD" id="cd00609">
    <property type="entry name" value="AAT_like"/>
    <property type="match status" value="1"/>
</dbReference>
<dbReference type="UniPathway" id="UPA00031">
    <property type="reaction ID" value="UER00012"/>
</dbReference>
<reference evidence="13 14" key="1">
    <citation type="submission" date="2019-11" db="EMBL/GenBank/DDBJ databases">
        <title>Phenotypic characterization of an OXA-22 and OXA-60 co-producing Ralstonia pickettii clinical strain.</title>
        <authorList>
            <person name="He F."/>
        </authorList>
    </citation>
    <scope>NUCLEOTIDE SEQUENCE [LARGE SCALE GENOMIC DNA]</scope>
    <source>
        <strain evidence="13 14">PSLESD1</strain>
    </source>
</reference>
<name>A0A7X2HRM3_RALPI</name>
<keyword evidence="8 11" id="KW-0663">Pyridoxal phosphate</keyword>
<evidence type="ECO:0000256" key="11">
    <source>
        <dbReference type="HAMAP-Rule" id="MF_01023"/>
    </source>
</evidence>
<dbReference type="RefSeq" id="WP_154208650.1">
    <property type="nucleotide sequence ID" value="NZ_WJYN01000011.1"/>
</dbReference>
<organism evidence="13 14">
    <name type="scientific">Ralstonia pickettii</name>
    <name type="common">Burkholderia pickettii</name>
    <dbReference type="NCBI Taxonomy" id="329"/>
    <lineage>
        <taxon>Bacteria</taxon>
        <taxon>Pseudomonadati</taxon>
        <taxon>Pseudomonadota</taxon>
        <taxon>Betaproteobacteria</taxon>
        <taxon>Burkholderiales</taxon>
        <taxon>Burkholderiaceae</taxon>
        <taxon>Ralstonia</taxon>
    </lineage>
</organism>
<comment type="pathway">
    <text evidence="2 11">Amino-acid biosynthesis; L-histidine biosynthesis; L-histidine from 5-phospho-alpha-D-ribose 1-diphosphate: step 7/9.</text>
</comment>
<comment type="catalytic activity">
    <reaction evidence="10 11">
        <text>L-histidinol phosphate + 2-oxoglutarate = 3-(imidazol-4-yl)-2-oxopropyl phosphate + L-glutamate</text>
        <dbReference type="Rhea" id="RHEA:23744"/>
        <dbReference type="ChEBI" id="CHEBI:16810"/>
        <dbReference type="ChEBI" id="CHEBI:29985"/>
        <dbReference type="ChEBI" id="CHEBI:57766"/>
        <dbReference type="ChEBI" id="CHEBI:57980"/>
        <dbReference type="EC" id="2.6.1.9"/>
    </reaction>
</comment>
<dbReference type="Gene3D" id="3.40.640.10">
    <property type="entry name" value="Type I PLP-dependent aspartate aminotransferase-like (Major domain)"/>
    <property type="match status" value="1"/>
</dbReference>
<keyword evidence="6 11" id="KW-0028">Amino-acid biosynthesis</keyword>
<evidence type="ECO:0000313" key="14">
    <source>
        <dbReference type="Proteomes" id="UP000441032"/>
    </source>
</evidence>
<gene>
    <name evidence="11" type="primary">hisC</name>
    <name evidence="13" type="ORF">GJQ57_21620</name>
</gene>
<feature type="modified residue" description="N6-(pyridoxal phosphate)lysine" evidence="11">
    <location>
        <position position="232"/>
    </location>
</feature>
<keyword evidence="9 11" id="KW-0368">Histidine biosynthesis</keyword>
<dbReference type="Proteomes" id="UP000441032">
    <property type="component" value="Unassembled WGS sequence"/>
</dbReference>
<evidence type="ECO:0000256" key="3">
    <source>
        <dbReference type="ARBA" id="ARBA00007970"/>
    </source>
</evidence>
<keyword evidence="5 11" id="KW-0032">Aminotransferase</keyword>
<evidence type="ECO:0000256" key="9">
    <source>
        <dbReference type="ARBA" id="ARBA00023102"/>
    </source>
</evidence>
<evidence type="ECO:0000256" key="4">
    <source>
        <dbReference type="ARBA" id="ARBA00011738"/>
    </source>
</evidence>
<dbReference type="InterPro" id="IPR015421">
    <property type="entry name" value="PyrdxlP-dep_Trfase_major"/>
</dbReference>
<evidence type="ECO:0000313" key="13">
    <source>
        <dbReference type="EMBL" id="MRT01252.1"/>
    </source>
</evidence>
<comment type="subunit">
    <text evidence="4 11">Homodimer.</text>
</comment>
<dbReference type="AlphaFoldDB" id="A0A7X2HRM3"/>
<accession>A0A7X2HRM3</accession>
<dbReference type="InterPro" id="IPR005861">
    <property type="entry name" value="HisP_aminotrans"/>
</dbReference>
<dbReference type="InterPro" id="IPR004839">
    <property type="entry name" value="Aminotransferase_I/II_large"/>
</dbReference>
<dbReference type="SUPFAM" id="SSF53383">
    <property type="entry name" value="PLP-dependent transferases"/>
    <property type="match status" value="1"/>
</dbReference>
<dbReference type="InterPro" id="IPR015424">
    <property type="entry name" value="PyrdxlP-dep_Trfase"/>
</dbReference>
<dbReference type="Pfam" id="PF00155">
    <property type="entry name" value="Aminotran_1_2"/>
    <property type="match status" value="1"/>
</dbReference>
<dbReference type="GO" id="GO:0004400">
    <property type="term" value="F:histidinol-phosphate transaminase activity"/>
    <property type="evidence" value="ECO:0007669"/>
    <property type="project" value="UniProtKB-UniRule"/>
</dbReference>
<evidence type="ECO:0000256" key="1">
    <source>
        <dbReference type="ARBA" id="ARBA00001933"/>
    </source>
</evidence>
<evidence type="ECO:0000256" key="10">
    <source>
        <dbReference type="ARBA" id="ARBA00047481"/>
    </source>
</evidence>
<evidence type="ECO:0000256" key="8">
    <source>
        <dbReference type="ARBA" id="ARBA00022898"/>
    </source>
</evidence>
<dbReference type="GO" id="GO:0000105">
    <property type="term" value="P:L-histidine biosynthetic process"/>
    <property type="evidence" value="ECO:0007669"/>
    <property type="project" value="UniProtKB-UniRule"/>
</dbReference>
<protein>
    <recommendedName>
        <fullName evidence="11">Histidinol-phosphate aminotransferase</fullName>
        <ecNumber evidence="11">2.6.1.9</ecNumber>
    </recommendedName>
    <alternativeName>
        <fullName evidence="11">Imidazole acetol-phosphate transaminase</fullName>
    </alternativeName>
</protein>
<dbReference type="PANTHER" id="PTHR42885">
    <property type="entry name" value="HISTIDINOL-PHOSPHATE AMINOTRANSFERASE-RELATED"/>
    <property type="match status" value="1"/>
</dbReference>
<proteinExistence type="inferred from homology"/>
<dbReference type="EMBL" id="WJYN01000011">
    <property type="protein sequence ID" value="MRT01252.1"/>
    <property type="molecule type" value="Genomic_DNA"/>
</dbReference>
<dbReference type="EC" id="2.6.1.9" evidence="11"/>
<evidence type="ECO:0000256" key="6">
    <source>
        <dbReference type="ARBA" id="ARBA00022605"/>
    </source>
</evidence>
<evidence type="ECO:0000259" key="12">
    <source>
        <dbReference type="Pfam" id="PF00155"/>
    </source>
</evidence>
<comment type="cofactor">
    <cofactor evidence="1 11">
        <name>pyridoxal 5'-phosphate</name>
        <dbReference type="ChEBI" id="CHEBI:597326"/>
    </cofactor>
</comment>
<sequence>MTATAPALASLDDLLARIVRDDVRAMGAYHVPDATGMVKLDAMENPYPLPAMLRDALGKRLAEVALNRYPVPTADALKAQLKQVMHVPAGAEVLLGNGSDEIISLIAIAAAKPGATVLAPVPGFVMYAMSAQLLGLNFVGVPLKADLALDREAMLVAMAEHQPAVIYLAYPNNPTGNLFDAADMDAIIRAARGPVCQSLVVVDEAYQPFAQHSWMPRLRDFDHLLVMRTVSKLGLAGIRLGYVAGHPKWIAELDKVRPPYNINVLTEATAQFMLEHVDVLDAQAATLRAERTKLIDALAALPGVEVFPSAANFILARVPDAAGVFDRLLKRRVLIKNVSKMHPLLANCLRVTVSNPEENAQFIDAFAASMQEAP</sequence>
<comment type="similarity">
    <text evidence="3 11">Belongs to the class-II pyridoxal-phosphate-dependent aminotransferase family. Histidinol-phosphate aminotransferase subfamily.</text>
</comment>
<dbReference type="PANTHER" id="PTHR42885:SF2">
    <property type="entry name" value="HISTIDINOL-PHOSPHATE AMINOTRANSFERASE"/>
    <property type="match status" value="1"/>
</dbReference>
<feature type="domain" description="Aminotransferase class I/classII large" evidence="12">
    <location>
        <begin position="37"/>
        <end position="365"/>
    </location>
</feature>
<dbReference type="GO" id="GO:0030170">
    <property type="term" value="F:pyridoxal phosphate binding"/>
    <property type="evidence" value="ECO:0007669"/>
    <property type="project" value="InterPro"/>
</dbReference>
<dbReference type="InterPro" id="IPR015422">
    <property type="entry name" value="PyrdxlP-dep_Trfase_small"/>
</dbReference>
<evidence type="ECO:0000256" key="2">
    <source>
        <dbReference type="ARBA" id="ARBA00005011"/>
    </source>
</evidence>
<evidence type="ECO:0000256" key="5">
    <source>
        <dbReference type="ARBA" id="ARBA00022576"/>
    </source>
</evidence>
<dbReference type="HAMAP" id="MF_01023">
    <property type="entry name" value="HisC_aminotrans_2"/>
    <property type="match status" value="1"/>
</dbReference>
<dbReference type="Gene3D" id="3.90.1150.10">
    <property type="entry name" value="Aspartate Aminotransferase, domain 1"/>
    <property type="match status" value="1"/>
</dbReference>
<comment type="caution">
    <text evidence="13">The sequence shown here is derived from an EMBL/GenBank/DDBJ whole genome shotgun (WGS) entry which is preliminary data.</text>
</comment>